<feature type="region of interest" description="Disordered" evidence="5">
    <location>
        <begin position="590"/>
        <end position="638"/>
    </location>
</feature>
<reference evidence="9" key="2">
    <citation type="submission" date="2020-05" db="UniProtKB">
        <authorList>
            <consortium name="EnsemblMetazoa"/>
        </authorList>
    </citation>
    <scope>IDENTIFICATION</scope>
</reference>
<dbReference type="EMBL" id="KE525319">
    <property type="protein sequence ID" value="KFB46606.1"/>
    <property type="molecule type" value="Genomic_DNA"/>
</dbReference>
<dbReference type="InterPro" id="IPR000433">
    <property type="entry name" value="Znf_ZZ"/>
</dbReference>
<dbReference type="Gene3D" id="1.10.8.10">
    <property type="entry name" value="DNA helicase RuvA subunit, C-terminal domain"/>
    <property type="match status" value="1"/>
</dbReference>
<evidence type="ECO:0000256" key="2">
    <source>
        <dbReference type="ARBA" id="ARBA00022771"/>
    </source>
</evidence>
<dbReference type="InterPro" id="IPR009060">
    <property type="entry name" value="UBA-like_sf"/>
</dbReference>
<evidence type="ECO:0000259" key="7">
    <source>
        <dbReference type="PROSITE" id="PS50135"/>
    </source>
</evidence>
<gene>
    <name evidence="8" type="ORF">ZHAS_00014647</name>
</gene>
<dbReference type="InterPro" id="IPR052260">
    <property type="entry name" value="Autophagy_Rcpt_SigReg"/>
</dbReference>
<dbReference type="GO" id="GO:0008270">
    <property type="term" value="F:zinc ion binding"/>
    <property type="evidence" value="ECO:0007669"/>
    <property type="project" value="UniProtKB-KW"/>
</dbReference>
<feature type="compositionally biased region" description="Polar residues" evidence="5">
    <location>
        <begin position="410"/>
        <end position="425"/>
    </location>
</feature>
<feature type="domain" description="ZZ-type" evidence="7">
    <location>
        <begin position="44"/>
        <end position="94"/>
    </location>
</feature>
<feature type="compositionally biased region" description="Basic and acidic residues" evidence="5">
    <location>
        <begin position="398"/>
        <end position="409"/>
    </location>
</feature>
<reference evidence="8 10" key="1">
    <citation type="journal article" date="2014" name="BMC Genomics">
        <title>Genome sequence of Anopheles sinensis provides insight into genetics basis of mosquito competence for malaria parasites.</title>
        <authorList>
            <person name="Zhou D."/>
            <person name="Zhang D."/>
            <person name="Ding G."/>
            <person name="Shi L."/>
            <person name="Hou Q."/>
            <person name="Ye Y."/>
            <person name="Xu Y."/>
            <person name="Zhou H."/>
            <person name="Xiong C."/>
            <person name="Li S."/>
            <person name="Yu J."/>
            <person name="Hong S."/>
            <person name="Yu X."/>
            <person name="Zou P."/>
            <person name="Chen C."/>
            <person name="Chang X."/>
            <person name="Wang W."/>
            <person name="Lv Y."/>
            <person name="Sun Y."/>
            <person name="Ma L."/>
            <person name="Shen B."/>
            <person name="Zhu C."/>
        </authorList>
    </citation>
    <scope>NUCLEOTIDE SEQUENCE [LARGE SCALE GENOMIC DNA]</scope>
</reference>
<dbReference type="OrthoDB" id="441278at2759"/>
<dbReference type="GO" id="GO:0035973">
    <property type="term" value="P:aggrephagy"/>
    <property type="evidence" value="ECO:0007669"/>
    <property type="project" value="TreeGrafter"/>
</dbReference>
<feature type="region of interest" description="Disordered" evidence="5">
    <location>
        <begin position="255"/>
        <end position="280"/>
    </location>
</feature>
<feature type="compositionally biased region" description="Basic and acidic residues" evidence="5">
    <location>
        <begin position="336"/>
        <end position="351"/>
    </location>
</feature>
<dbReference type="SUPFAM" id="SSF57850">
    <property type="entry name" value="RING/U-box"/>
    <property type="match status" value="1"/>
</dbReference>
<dbReference type="STRING" id="74873.A0A084W8R2"/>
<dbReference type="SMART" id="SM00165">
    <property type="entry name" value="UBA"/>
    <property type="match status" value="1"/>
</dbReference>
<name>A0A084W8R2_ANOSI</name>
<dbReference type="PANTHER" id="PTHR15090">
    <property type="entry name" value="SEQUESTOSOME 1-RELATED"/>
    <property type="match status" value="1"/>
</dbReference>
<dbReference type="GO" id="GO:0016235">
    <property type="term" value="C:aggresome"/>
    <property type="evidence" value="ECO:0007669"/>
    <property type="project" value="TreeGrafter"/>
</dbReference>
<dbReference type="SMART" id="SM00291">
    <property type="entry name" value="ZnF_ZZ"/>
    <property type="match status" value="1"/>
</dbReference>
<dbReference type="GO" id="GO:0070013">
    <property type="term" value="C:intracellular organelle lumen"/>
    <property type="evidence" value="ECO:0007669"/>
    <property type="project" value="UniProtKB-ARBA"/>
</dbReference>
<feature type="compositionally biased region" description="Polar residues" evidence="5">
    <location>
        <begin position="439"/>
        <end position="453"/>
    </location>
</feature>
<dbReference type="FunFam" id="3.30.60.90:FF:000007">
    <property type="entry name" value="Next to BRCA1 gene 1 protein"/>
    <property type="match status" value="1"/>
</dbReference>
<evidence type="ECO:0000313" key="10">
    <source>
        <dbReference type="Proteomes" id="UP000030765"/>
    </source>
</evidence>
<feature type="region of interest" description="Disordered" evidence="5">
    <location>
        <begin position="187"/>
        <end position="209"/>
    </location>
</feature>
<dbReference type="InterPro" id="IPR043145">
    <property type="entry name" value="Znf_ZZ_sf"/>
</dbReference>
<dbReference type="GO" id="GO:0000423">
    <property type="term" value="P:mitophagy"/>
    <property type="evidence" value="ECO:0007669"/>
    <property type="project" value="TreeGrafter"/>
</dbReference>
<evidence type="ECO:0000256" key="5">
    <source>
        <dbReference type="SAM" id="MobiDB-lite"/>
    </source>
</evidence>
<feature type="region of interest" description="Disordered" evidence="5">
    <location>
        <begin position="118"/>
        <end position="141"/>
    </location>
</feature>
<dbReference type="AlphaFoldDB" id="A0A084W8R2"/>
<evidence type="ECO:0000256" key="1">
    <source>
        <dbReference type="ARBA" id="ARBA00022723"/>
    </source>
</evidence>
<feature type="compositionally biased region" description="Basic and acidic residues" evidence="5">
    <location>
        <begin position="493"/>
        <end position="510"/>
    </location>
</feature>
<dbReference type="EnsemblMetazoa" id="ASIC014647-RA">
    <property type="protein sequence ID" value="ASIC014647-PA"/>
    <property type="gene ID" value="ASIC014647"/>
</dbReference>
<accession>A0A084W8R2</accession>
<keyword evidence="2 4" id="KW-0863">Zinc-finger</keyword>
<keyword evidence="1" id="KW-0479">Metal-binding</keyword>
<feature type="compositionally biased region" description="Low complexity" evidence="5">
    <location>
        <begin position="265"/>
        <end position="280"/>
    </location>
</feature>
<dbReference type="Gene3D" id="3.30.60.90">
    <property type="match status" value="1"/>
</dbReference>
<dbReference type="GO" id="GO:0007032">
    <property type="term" value="P:endosome organization"/>
    <property type="evidence" value="ECO:0007669"/>
    <property type="project" value="TreeGrafter"/>
</dbReference>
<protein>
    <recommendedName>
        <fullName evidence="11">ZZ-type domain-containing protein</fullName>
    </recommendedName>
</protein>
<dbReference type="Pfam" id="PF00569">
    <property type="entry name" value="ZZ"/>
    <property type="match status" value="1"/>
</dbReference>
<dbReference type="SUPFAM" id="SSF46934">
    <property type="entry name" value="UBA-like"/>
    <property type="match status" value="1"/>
</dbReference>
<dbReference type="GO" id="GO:0005080">
    <property type="term" value="F:protein kinase C binding"/>
    <property type="evidence" value="ECO:0007669"/>
    <property type="project" value="TreeGrafter"/>
</dbReference>
<evidence type="ECO:0000313" key="9">
    <source>
        <dbReference type="EnsemblMetazoa" id="ASIC014647-PA"/>
    </source>
</evidence>
<dbReference type="PROSITE" id="PS01357">
    <property type="entry name" value="ZF_ZZ_1"/>
    <property type="match status" value="1"/>
</dbReference>
<dbReference type="CDD" id="cd02340">
    <property type="entry name" value="ZZ_NBR1_like"/>
    <property type="match status" value="1"/>
</dbReference>
<dbReference type="PANTHER" id="PTHR15090:SF0">
    <property type="entry name" value="SEQUESTOSOME-1"/>
    <property type="match status" value="1"/>
</dbReference>
<feature type="region of interest" description="Disordered" evidence="5">
    <location>
        <begin position="18"/>
        <end position="40"/>
    </location>
</feature>
<dbReference type="PROSITE" id="PS50135">
    <property type="entry name" value="ZF_ZZ_2"/>
    <property type="match status" value="1"/>
</dbReference>
<dbReference type="VEuPathDB" id="VectorBase:ASIS012485"/>
<feature type="compositionally biased region" description="Low complexity" evidence="5">
    <location>
        <begin position="187"/>
        <end position="206"/>
    </location>
</feature>
<feature type="domain" description="UBA" evidence="6">
    <location>
        <begin position="640"/>
        <end position="682"/>
    </location>
</feature>
<keyword evidence="3" id="KW-0862">Zinc</keyword>
<dbReference type="GO" id="GO:0044753">
    <property type="term" value="C:amphisome"/>
    <property type="evidence" value="ECO:0007669"/>
    <property type="project" value="TreeGrafter"/>
</dbReference>
<keyword evidence="10" id="KW-1185">Reference proteome</keyword>
<evidence type="ECO:0000259" key="6">
    <source>
        <dbReference type="PROSITE" id="PS50030"/>
    </source>
</evidence>
<sequence length="684" mass="74704">MLAEDNEKGRLYVEGKEMTEVAASPPQVQSVPEPPVADGSRPQHVHVVCDVCDRMIVGHRYRCLMCHDYDLCMTCESKYRHKDHIMLRIPRATDTRQSHQVLAKMEFYAGQLKLEEENPSQVPLVDDGKREERTNPQGHSKFYQNSFMGRRNCAMRTANAAAAAMVQDRAQARFREVLSRYIDPANISGPAASSSSSTSVKANAPSPSTTVHDELLTEAQRSMKIASDAAKVASAAATASWNTFMGCAGMFVPPGTQNTTPKQPSPTGTGATTPSSSNGSVVAGLVDGVLKHTPPELKEFIPTEDEINRLSEKLSSMLSSLGIEFTGESSTSSCSARKETEQKTPEQEKDSLPSSMNSGKEEKQEQVAAAVNLPEVSAEGKQPLLETDNVVASSSQDDDGKLTVEEKGQTTENIDCSADTSSASMLTDDDEDVVEAAQVSEQNTSPQASSNQRKVPWILVDLPDDHEEEVKQAVANTTSSVPVASSTPSSSPEKVDDKQTPEETSPKEQPEVEEFYANTFKTMIDLVKQLTVDPNGAEQKVSEMIERSQKEMNKHAQDDRYKAHLEKAAKELQKHLLEVKMRERIERQTEALQQSAKDKKSVAQASTSARVLSPTTSPLPSTSASPKPPNASNTIYSPRPHVNQAIHTMMTMGFSNNDGHLTRLLEALDGDIQRALDMLMQNLS</sequence>
<dbReference type="InterPro" id="IPR015940">
    <property type="entry name" value="UBA"/>
</dbReference>
<dbReference type="PROSITE" id="PS50030">
    <property type="entry name" value="UBA"/>
    <property type="match status" value="1"/>
</dbReference>
<dbReference type="Proteomes" id="UP000030765">
    <property type="component" value="Unassembled WGS sequence"/>
</dbReference>
<proteinExistence type="predicted"/>
<feature type="compositionally biased region" description="Low complexity" evidence="5">
    <location>
        <begin position="473"/>
        <end position="492"/>
    </location>
</feature>
<feature type="region of interest" description="Disordered" evidence="5">
    <location>
        <begin position="325"/>
        <end position="512"/>
    </location>
</feature>
<evidence type="ECO:0000256" key="3">
    <source>
        <dbReference type="ARBA" id="ARBA00022833"/>
    </source>
</evidence>
<evidence type="ECO:0008006" key="11">
    <source>
        <dbReference type="Google" id="ProtNLM"/>
    </source>
</evidence>
<feature type="compositionally biased region" description="Low complexity" evidence="5">
    <location>
        <begin position="613"/>
        <end position="625"/>
    </location>
</feature>
<dbReference type="VEuPathDB" id="VectorBase:ASIC014647"/>
<evidence type="ECO:0000313" key="8">
    <source>
        <dbReference type="EMBL" id="KFB46606.1"/>
    </source>
</evidence>
<organism evidence="8">
    <name type="scientific">Anopheles sinensis</name>
    <name type="common">Mosquito</name>
    <dbReference type="NCBI Taxonomy" id="74873"/>
    <lineage>
        <taxon>Eukaryota</taxon>
        <taxon>Metazoa</taxon>
        <taxon>Ecdysozoa</taxon>
        <taxon>Arthropoda</taxon>
        <taxon>Hexapoda</taxon>
        <taxon>Insecta</taxon>
        <taxon>Pterygota</taxon>
        <taxon>Neoptera</taxon>
        <taxon>Endopterygota</taxon>
        <taxon>Diptera</taxon>
        <taxon>Nematocera</taxon>
        <taxon>Culicoidea</taxon>
        <taxon>Culicidae</taxon>
        <taxon>Anophelinae</taxon>
        <taxon>Anopheles</taxon>
    </lineage>
</organism>
<evidence type="ECO:0000256" key="4">
    <source>
        <dbReference type="PROSITE-ProRule" id="PRU00228"/>
    </source>
</evidence>
<dbReference type="GO" id="GO:0070530">
    <property type="term" value="F:K63-linked polyubiquitin modification-dependent protein binding"/>
    <property type="evidence" value="ECO:0007669"/>
    <property type="project" value="TreeGrafter"/>
</dbReference>
<dbReference type="EMBL" id="ATLV01021498">
    <property type="status" value="NOT_ANNOTATED_CDS"/>
    <property type="molecule type" value="Genomic_DNA"/>
</dbReference>